<dbReference type="EMBL" id="LR796921">
    <property type="protein sequence ID" value="CAB4174408.1"/>
    <property type="molecule type" value="Genomic_DNA"/>
</dbReference>
<evidence type="ECO:0000313" key="2">
    <source>
        <dbReference type="EMBL" id="CAB4186311.1"/>
    </source>
</evidence>
<dbReference type="EMBL" id="LR797345">
    <property type="protein sequence ID" value="CAB4204449.1"/>
    <property type="molecule type" value="Genomic_DNA"/>
</dbReference>
<protein>
    <submittedName>
        <fullName evidence="3">Uncharacterized protein</fullName>
    </submittedName>
</protein>
<reference evidence="3" key="1">
    <citation type="submission" date="2020-05" db="EMBL/GenBank/DDBJ databases">
        <authorList>
            <person name="Chiriac C."/>
            <person name="Salcher M."/>
            <person name="Ghai R."/>
            <person name="Kavagutti S V."/>
        </authorList>
    </citation>
    <scope>NUCLEOTIDE SEQUENCE</scope>
</reference>
<name>A0A6J5S7C7_9CAUD</name>
<gene>
    <name evidence="2" type="ORF">UFOVP1138_71</name>
    <name evidence="3" type="ORF">UFOVP1394_68</name>
    <name evidence="1" type="ORF">UFOVP975_49</name>
</gene>
<proteinExistence type="predicted"/>
<evidence type="ECO:0000313" key="1">
    <source>
        <dbReference type="EMBL" id="CAB4174408.1"/>
    </source>
</evidence>
<organism evidence="3">
    <name type="scientific">uncultured Caudovirales phage</name>
    <dbReference type="NCBI Taxonomy" id="2100421"/>
    <lineage>
        <taxon>Viruses</taxon>
        <taxon>Duplodnaviria</taxon>
        <taxon>Heunggongvirae</taxon>
        <taxon>Uroviricota</taxon>
        <taxon>Caudoviricetes</taxon>
        <taxon>Peduoviridae</taxon>
        <taxon>Maltschvirus</taxon>
        <taxon>Maltschvirus maltsch</taxon>
    </lineage>
</organism>
<dbReference type="EMBL" id="LR797086">
    <property type="protein sequence ID" value="CAB4186311.1"/>
    <property type="molecule type" value="Genomic_DNA"/>
</dbReference>
<accession>A0A6J5S7C7</accession>
<sequence length="141" mass="16572">MGYKSDVAYIIEFNNEYMARKYMAEGILGRIKAFEEPEQYMKDLAKDFTRHGKYIKFEVEQWKWYESHDDVSFCKNVFDRSEESEGFIGARFIRVGEDEDDLEIVSIGDAPYERIGVPRCIEIDLPPESLDNMEDLDEPDC</sequence>
<evidence type="ECO:0000313" key="3">
    <source>
        <dbReference type="EMBL" id="CAB4204449.1"/>
    </source>
</evidence>